<feature type="compositionally biased region" description="Basic and acidic residues" evidence="9">
    <location>
        <begin position="121"/>
        <end position="131"/>
    </location>
</feature>
<feature type="binding site" evidence="8">
    <location>
        <position position="252"/>
    </location>
    <ligand>
        <name>FAD</name>
        <dbReference type="ChEBI" id="CHEBI:57692"/>
    </ligand>
</feature>
<dbReference type="AlphaFoldDB" id="A0A6A6PF56"/>
<feature type="domain" description="FAD-binding FR-type" evidence="10">
    <location>
        <begin position="167"/>
        <end position="276"/>
    </location>
</feature>
<dbReference type="InterPro" id="IPR001834">
    <property type="entry name" value="CBR-like"/>
</dbReference>
<evidence type="ECO:0000256" key="1">
    <source>
        <dbReference type="ARBA" id="ARBA00001974"/>
    </source>
</evidence>
<gene>
    <name evidence="11" type="ORF">BDY17DRAFT_305440</name>
</gene>
<dbReference type="GO" id="GO:0016491">
    <property type="term" value="F:oxidoreductase activity"/>
    <property type="evidence" value="ECO:0007669"/>
    <property type="project" value="UniProtKB-KW"/>
</dbReference>
<proteinExistence type="inferred from homology"/>
<evidence type="ECO:0000256" key="7">
    <source>
        <dbReference type="ARBA" id="ARBA00023136"/>
    </source>
</evidence>
<feature type="region of interest" description="Disordered" evidence="9">
    <location>
        <begin position="105"/>
        <end position="131"/>
    </location>
</feature>
<feature type="region of interest" description="Disordered" evidence="9">
    <location>
        <begin position="35"/>
        <end position="59"/>
    </location>
</feature>
<evidence type="ECO:0000256" key="6">
    <source>
        <dbReference type="ARBA" id="ARBA00023002"/>
    </source>
</evidence>
<reference evidence="11" key="1">
    <citation type="journal article" date="2020" name="Stud. Mycol.">
        <title>101 Dothideomycetes genomes: a test case for predicting lifestyles and emergence of pathogens.</title>
        <authorList>
            <person name="Haridas S."/>
            <person name="Albert R."/>
            <person name="Binder M."/>
            <person name="Bloem J."/>
            <person name="Labutti K."/>
            <person name="Salamov A."/>
            <person name="Andreopoulos B."/>
            <person name="Baker S."/>
            <person name="Barry K."/>
            <person name="Bills G."/>
            <person name="Bluhm B."/>
            <person name="Cannon C."/>
            <person name="Castanera R."/>
            <person name="Culley D."/>
            <person name="Daum C."/>
            <person name="Ezra D."/>
            <person name="Gonzalez J."/>
            <person name="Henrissat B."/>
            <person name="Kuo A."/>
            <person name="Liang C."/>
            <person name="Lipzen A."/>
            <person name="Lutzoni F."/>
            <person name="Magnuson J."/>
            <person name="Mondo S."/>
            <person name="Nolan M."/>
            <person name="Ohm R."/>
            <person name="Pangilinan J."/>
            <person name="Park H.-J."/>
            <person name="Ramirez L."/>
            <person name="Alfaro M."/>
            <person name="Sun H."/>
            <person name="Tritt A."/>
            <person name="Yoshinaga Y."/>
            <person name="Zwiers L.-H."/>
            <person name="Turgeon B."/>
            <person name="Goodwin S."/>
            <person name="Spatafora J."/>
            <person name="Crous P."/>
            <person name="Grigoriev I."/>
        </authorList>
    </citation>
    <scope>NUCLEOTIDE SEQUENCE</scope>
    <source>
        <strain evidence="11">CBS 113389</strain>
    </source>
</reference>
<evidence type="ECO:0000256" key="5">
    <source>
        <dbReference type="ARBA" id="ARBA00022827"/>
    </source>
</evidence>
<dbReference type="RefSeq" id="XP_033585150.1">
    <property type="nucleotide sequence ID" value="XM_033734870.1"/>
</dbReference>
<sequence length="464" mass="50594">MFERKPHRFRPLGAPSSRRPACALHKLLSMSASMHGDVSRLTKKPTATRQSASPQKRHRVVEDHALAPPLQPVMFPCGRQPCRRSIPSASSAALILTRPSRNAAAATLSSSPARRALSQRPRCESDGHEGRARRAAIRPITLFALCIPLGYVLSYAINTRQDAGQTDGFVKYVLVRKEEVSSTCSIFTVRPSTASILRSADALSSRQSITSVQFKQPQLQIARSYTILPPLQDQDAGELRFLIRQERNGEVSGYLHRLTVGAEVQLRGLSAEYVLPEKVSRVVFLAGGTGIAPAMQVADALAGQADVHILWASRRREDCVGGRSDGNPAGVQDSLFTKVKGLFGVSQLSVQPHDSTRGPSLIVAQVEALKQRANTRRPGSLQVDYYVDEEATLIEFKDVAPLLRKGSQPSSDSEGKDLLFVAGPEGFVNHWAFRKIWVNGQEVQGPVGGALAKMDLTGWEVVKL</sequence>
<dbReference type="GO" id="GO:0016020">
    <property type="term" value="C:membrane"/>
    <property type="evidence" value="ECO:0007669"/>
    <property type="project" value="UniProtKB-SubCell"/>
</dbReference>
<evidence type="ECO:0000259" key="10">
    <source>
        <dbReference type="PROSITE" id="PS51384"/>
    </source>
</evidence>
<feature type="binding site" evidence="8">
    <location>
        <position position="223"/>
    </location>
    <ligand>
        <name>FAD</name>
        <dbReference type="ChEBI" id="CHEBI:57692"/>
    </ligand>
</feature>
<keyword evidence="7" id="KW-0472">Membrane</keyword>
<evidence type="ECO:0000256" key="2">
    <source>
        <dbReference type="ARBA" id="ARBA00004370"/>
    </source>
</evidence>
<dbReference type="GeneID" id="54475872"/>
<evidence type="ECO:0000256" key="3">
    <source>
        <dbReference type="ARBA" id="ARBA00006105"/>
    </source>
</evidence>
<dbReference type="InterPro" id="IPR017927">
    <property type="entry name" value="FAD-bd_FR_type"/>
</dbReference>
<dbReference type="GO" id="GO:0005739">
    <property type="term" value="C:mitochondrion"/>
    <property type="evidence" value="ECO:0007669"/>
    <property type="project" value="TreeGrafter"/>
</dbReference>
<dbReference type="Gene3D" id="2.40.30.10">
    <property type="entry name" value="Translation factors"/>
    <property type="match status" value="1"/>
</dbReference>
<protein>
    <recommendedName>
        <fullName evidence="10">FAD-binding FR-type domain-containing protein</fullName>
    </recommendedName>
</protein>
<dbReference type="InterPro" id="IPR008333">
    <property type="entry name" value="Cbr1-like_FAD-bd_dom"/>
</dbReference>
<dbReference type="InterPro" id="IPR017938">
    <property type="entry name" value="Riboflavin_synthase-like_b-brl"/>
</dbReference>
<comment type="subcellular location">
    <subcellularLocation>
        <location evidence="2">Membrane</location>
    </subcellularLocation>
</comment>
<feature type="binding site" evidence="8">
    <location>
        <position position="242"/>
    </location>
    <ligand>
        <name>FAD</name>
        <dbReference type="ChEBI" id="CHEBI:57692"/>
    </ligand>
</feature>
<dbReference type="CDD" id="cd06183">
    <property type="entry name" value="cyt_b5_reduct_like"/>
    <property type="match status" value="1"/>
</dbReference>
<evidence type="ECO:0000313" key="11">
    <source>
        <dbReference type="EMBL" id="KAF2478580.1"/>
    </source>
</evidence>
<keyword evidence="12" id="KW-1185">Reference proteome</keyword>
<dbReference type="OrthoDB" id="432685at2759"/>
<dbReference type="PROSITE" id="PS51384">
    <property type="entry name" value="FAD_FR"/>
    <property type="match status" value="1"/>
</dbReference>
<feature type="binding site" evidence="8">
    <location>
        <position position="251"/>
    </location>
    <ligand>
        <name>FAD</name>
        <dbReference type="ChEBI" id="CHEBI:57692"/>
    </ligand>
</feature>
<dbReference type="PANTHER" id="PTHR19370:SF189">
    <property type="entry name" value="CYTOCHROME C MITOCHONDRIAL IMPORT FACTOR CYC2"/>
    <property type="match status" value="1"/>
</dbReference>
<dbReference type="SUPFAM" id="SSF63380">
    <property type="entry name" value="Riboflavin synthase domain-like"/>
    <property type="match status" value="1"/>
</dbReference>
<dbReference type="Pfam" id="PF00970">
    <property type="entry name" value="FAD_binding_6"/>
    <property type="match status" value="1"/>
</dbReference>
<evidence type="ECO:0000256" key="9">
    <source>
        <dbReference type="SAM" id="MobiDB-lite"/>
    </source>
</evidence>
<evidence type="ECO:0000256" key="8">
    <source>
        <dbReference type="PIRSR" id="PIRSR601834-1"/>
    </source>
</evidence>
<comment type="cofactor">
    <cofactor evidence="1 8">
        <name>FAD</name>
        <dbReference type="ChEBI" id="CHEBI:57692"/>
    </cofactor>
</comment>
<evidence type="ECO:0000313" key="12">
    <source>
        <dbReference type="Proteomes" id="UP000799767"/>
    </source>
</evidence>
<comment type="similarity">
    <text evidence="3">Belongs to the flavoprotein pyridine nucleotide cytochrome reductase family.</text>
</comment>
<feature type="compositionally biased region" description="Polar residues" evidence="9">
    <location>
        <begin position="45"/>
        <end position="54"/>
    </location>
</feature>
<accession>A0A6A6PF56</accession>
<organism evidence="11 12">
    <name type="scientific">Neohortaea acidophila</name>
    <dbReference type="NCBI Taxonomy" id="245834"/>
    <lineage>
        <taxon>Eukaryota</taxon>
        <taxon>Fungi</taxon>
        <taxon>Dikarya</taxon>
        <taxon>Ascomycota</taxon>
        <taxon>Pezizomycotina</taxon>
        <taxon>Dothideomycetes</taxon>
        <taxon>Dothideomycetidae</taxon>
        <taxon>Mycosphaerellales</taxon>
        <taxon>Teratosphaeriaceae</taxon>
        <taxon>Neohortaea</taxon>
    </lineage>
</organism>
<evidence type="ECO:0000256" key="4">
    <source>
        <dbReference type="ARBA" id="ARBA00022630"/>
    </source>
</evidence>
<keyword evidence="4 8" id="KW-0285">Flavoprotein</keyword>
<dbReference type="InterPro" id="IPR039261">
    <property type="entry name" value="FNR_nucleotide-bd"/>
</dbReference>
<keyword evidence="6" id="KW-0560">Oxidoreductase</keyword>
<dbReference type="Proteomes" id="UP000799767">
    <property type="component" value="Unassembled WGS sequence"/>
</dbReference>
<dbReference type="Gene3D" id="3.40.50.80">
    <property type="entry name" value="Nucleotide-binding domain of ferredoxin-NADP reductase (FNR) module"/>
    <property type="match status" value="1"/>
</dbReference>
<name>A0A6A6PF56_9PEZI</name>
<dbReference type="SUPFAM" id="SSF52343">
    <property type="entry name" value="Ferredoxin reductase-like, C-terminal NADP-linked domain"/>
    <property type="match status" value="1"/>
</dbReference>
<feature type="binding site" evidence="8">
    <location>
        <position position="225"/>
    </location>
    <ligand>
        <name>FAD</name>
        <dbReference type="ChEBI" id="CHEBI:57692"/>
    </ligand>
</feature>
<dbReference type="PANTHER" id="PTHR19370">
    <property type="entry name" value="NADH-CYTOCHROME B5 REDUCTASE"/>
    <property type="match status" value="1"/>
</dbReference>
<keyword evidence="5 8" id="KW-0274">FAD</keyword>
<dbReference type="EMBL" id="MU001643">
    <property type="protein sequence ID" value="KAF2478580.1"/>
    <property type="molecule type" value="Genomic_DNA"/>
</dbReference>